<keyword evidence="3" id="KW-1185">Reference proteome</keyword>
<accession>A0A9P4W6C6</accession>
<sequence length="418" mass="45362">MPSAGQIVYYSAVVAWSAAIYQFLIKDLLSVSLGLGRVIQSIDEFPGYSCSRIQHPQLEACEDLWLDERDRTLYAACGGTQSRMAWNPSISLLNASGRRISGSEFLAIDVDSFGTNGFFSLRTITPTGSFGATGEPTLDALGFSAETIDDQTIHFYFANVPPYHGSLFPASQTGANASVEVFEFKRGNTEMSHLRTVQSPAIWSPNRPVALSDGAFLVTNDHGAKVGWRKQLEPLIGGGNVAYCPASGSCRAATPPPGLDIRKSLKFPNGLTRGHDGLIYVPSSVDGTVAVFALQPDGSLTRVHTVRVGMPLDNISPDARGDLWVPGFPDSRQTMKGLENPYEEVSPATVWRIKRERGAEGEVRNAEYVLEYEVEKVLEDREAKVLDGVTTVVHDVKSGRLFMGGAAVPFMVVCEPRV</sequence>
<dbReference type="Proteomes" id="UP000801428">
    <property type="component" value="Unassembled WGS sequence"/>
</dbReference>
<protein>
    <recommendedName>
        <fullName evidence="4">Calcium-dependent phosphotriesterase</fullName>
    </recommendedName>
</protein>
<dbReference type="PANTHER" id="PTHR11799:SF20">
    <property type="entry name" value="SMP-30_GLUCONOLACTONASE_LRE-LIKE REGION DOMAIN-CONTAINING PROTEIN"/>
    <property type="match status" value="1"/>
</dbReference>
<evidence type="ECO:0000313" key="3">
    <source>
        <dbReference type="Proteomes" id="UP000801428"/>
    </source>
</evidence>
<feature type="transmembrane region" description="Helical" evidence="1">
    <location>
        <begin position="7"/>
        <end position="25"/>
    </location>
</feature>
<dbReference type="InterPro" id="IPR011042">
    <property type="entry name" value="6-blade_b-propeller_TolB-like"/>
</dbReference>
<dbReference type="PANTHER" id="PTHR11799">
    <property type="entry name" value="PARAOXONASE"/>
    <property type="match status" value="1"/>
</dbReference>
<dbReference type="EMBL" id="SWKU01000018">
    <property type="protein sequence ID" value="KAF2998807.1"/>
    <property type="molecule type" value="Genomic_DNA"/>
</dbReference>
<keyword evidence="1" id="KW-0472">Membrane</keyword>
<dbReference type="Gene3D" id="2.120.10.30">
    <property type="entry name" value="TolB, C-terminal domain"/>
    <property type="match status" value="1"/>
</dbReference>
<comment type="caution">
    <text evidence="2">The sequence shown here is derived from an EMBL/GenBank/DDBJ whole genome shotgun (WGS) entry which is preliminary data.</text>
</comment>
<evidence type="ECO:0000256" key="1">
    <source>
        <dbReference type="SAM" id="Phobius"/>
    </source>
</evidence>
<dbReference type="InterPro" id="IPR051288">
    <property type="entry name" value="Serum_paraoxonase/arylesterase"/>
</dbReference>
<keyword evidence="1" id="KW-1133">Transmembrane helix</keyword>
<dbReference type="SUPFAM" id="SSF63829">
    <property type="entry name" value="Calcium-dependent phosphotriesterase"/>
    <property type="match status" value="1"/>
</dbReference>
<proteinExistence type="predicted"/>
<gene>
    <name evidence="2" type="ORF">E8E13_001436</name>
</gene>
<organism evidence="2 3">
    <name type="scientific">Curvularia kusanoi</name>
    <name type="common">Cochliobolus kusanoi</name>
    <dbReference type="NCBI Taxonomy" id="90978"/>
    <lineage>
        <taxon>Eukaryota</taxon>
        <taxon>Fungi</taxon>
        <taxon>Dikarya</taxon>
        <taxon>Ascomycota</taxon>
        <taxon>Pezizomycotina</taxon>
        <taxon>Dothideomycetes</taxon>
        <taxon>Pleosporomycetidae</taxon>
        <taxon>Pleosporales</taxon>
        <taxon>Pleosporineae</taxon>
        <taxon>Pleosporaceae</taxon>
        <taxon>Curvularia</taxon>
    </lineage>
</organism>
<dbReference type="OrthoDB" id="5307922at2759"/>
<keyword evidence="1" id="KW-0812">Transmembrane</keyword>
<reference evidence="2" key="1">
    <citation type="submission" date="2019-04" db="EMBL/GenBank/DDBJ databases">
        <title>Sequencing of skin fungus with MAO and IRED activity.</title>
        <authorList>
            <person name="Marsaioli A.J."/>
            <person name="Bonatto J.M.C."/>
            <person name="Reis Junior O."/>
        </authorList>
    </citation>
    <scope>NUCLEOTIDE SEQUENCE</scope>
    <source>
        <strain evidence="2">30M1</strain>
    </source>
</reference>
<dbReference type="AlphaFoldDB" id="A0A9P4W6C6"/>
<evidence type="ECO:0008006" key="4">
    <source>
        <dbReference type="Google" id="ProtNLM"/>
    </source>
</evidence>
<name>A0A9P4W6C6_CURKU</name>
<evidence type="ECO:0000313" key="2">
    <source>
        <dbReference type="EMBL" id="KAF2998807.1"/>
    </source>
</evidence>